<dbReference type="PANTHER" id="PTHR43333">
    <property type="entry name" value="2-HACID_DH_C DOMAIN-CONTAINING PROTEIN"/>
    <property type="match status" value="1"/>
</dbReference>
<feature type="domain" description="D-isomer specific 2-hydroxyacid dehydrogenase catalytic" evidence="5">
    <location>
        <begin position="9"/>
        <end position="305"/>
    </location>
</feature>
<organism evidence="7 8">
    <name type="scientific">Romboutsia sedimentorum</name>
    <dbReference type="NCBI Taxonomy" id="1368474"/>
    <lineage>
        <taxon>Bacteria</taxon>
        <taxon>Bacillati</taxon>
        <taxon>Bacillota</taxon>
        <taxon>Clostridia</taxon>
        <taxon>Peptostreptococcales</taxon>
        <taxon>Peptostreptococcaceae</taxon>
        <taxon>Romboutsia</taxon>
    </lineage>
</organism>
<reference evidence="7 8" key="1">
    <citation type="submission" date="2023-05" db="EMBL/GenBank/DDBJ databases">
        <title>Rombocin, a short stable natural nisin variant, displays selective antimicrobial activity against Listeria monocytogenes and employs dual mode of action to kill target bacterial strains.</title>
        <authorList>
            <person name="Wambui J."/>
            <person name="Stephan R."/>
            <person name="Kuipers O.P."/>
        </authorList>
    </citation>
    <scope>NUCLEOTIDE SEQUENCE [LARGE SCALE GENOMIC DNA]</scope>
    <source>
        <strain evidence="7 8">RC002</strain>
    </source>
</reference>
<evidence type="ECO:0000313" key="7">
    <source>
        <dbReference type="EMBL" id="MDK2563568.1"/>
    </source>
</evidence>
<keyword evidence="3" id="KW-0520">NAD</keyword>
<evidence type="ECO:0000259" key="6">
    <source>
        <dbReference type="Pfam" id="PF02826"/>
    </source>
</evidence>
<evidence type="ECO:0000259" key="5">
    <source>
        <dbReference type="Pfam" id="PF00389"/>
    </source>
</evidence>
<dbReference type="Pfam" id="PF00389">
    <property type="entry name" value="2-Hacid_dh"/>
    <property type="match status" value="1"/>
</dbReference>
<dbReference type="RefSeq" id="WP_284132516.1">
    <property type="nucleotide sequence ID" value="NZ_JASKYM010000003.1"/>
</dbReference>
<dbReference type="EMBL" id="JASKYM010000003">
    <property type="protein sequence ID" value="MDK2563568.1"/>
    <property type="molecule type" value="Genomic_DNA"/>
</dbReference>
<evidence type="ECO:0000256" key="2">
    <source>
        <dbReference type="ARBA" id="ARBA00023002"/>
    </source>
</evidence>
<name>A0ABT7E9H4_9FIRM</name>
<dbReference type="PROSITE" id="PS00671">
    <property type="entry name" value="D_2_HYDROXYACID_DH_3"/>
    <property type="match status" value="1"/>
</dbReference>
<evidence type="ECO:0000313" key="8">
    <source>
        <dbReference type="Proteomes" id="UP001301012"/>
    </source>
</evidence>
<comment type="caution">
    <text evidence="7">The sequence shown here is derived from an EMBL/GenBank/DDBJ whole genome shotgun (WGS) entry which is preliminary data.</text>
</comment>
<keyword evidence="2 4" id="KW-0560">Oxidoreductase</keyword>
<evidence type="ECO:0000256" key="3">
    <source>
        <dbReference type="ARBA" id="ARBA00023027"/>
    </source>
</evidence>
<dbReference type="PANTHER" id="PTHR43333:SF1">
    <property type="entry name" value="D-ISOMER SPECIFIC 2-HYDROXYACID DEHYDROGENASE NAD-BINDING DOMAIN-CONTAINING PROTEIN"/>
    <property type="match status" value="1"/>
</dbReference>
<dbReference type="Pfam" id="PF02826">
    <property type="entry name" value="2-Hacid_dh_C"/>
    <property type="match status" value="1"/>
</dbReference>
<dbReference type="SUPFAM" id="SSF51735">
    <property type="entry name" value="NAD(P)-binding Rossmann-fold domains"/>
    <property type="match status" value="1"/>
</dbReference>
<dbReference type="SUPFAM" id="SSF52283">
    <property type="entry name" value="Formate/glycerate dehydrogenase catalytic domain-like"/>
    <property type="match status" value="1"/>
</dbReference>
<evidence type="ECO:0000256" key="4">
    <source>
        <dbReference type="RuleBase" id="RU003719"/>
    </source>
</evidence>
<dbReference type="Proteomes" id="UP001301012">
    <property type="component" value="Unassembled WGS sequence"/>
</dbReference>
<dbReference type="InterPro" id="IPR036291">
    <property type="entry name" value="NAD(P)-bd_dom_sf"/>
</dbReference>
<proteinExistence type="inferred from homology"/>
<accession>A0ABT7E9H4</accession>
<dbReference type="InterPro" id="IPR006139">
    <property type="entry name" value="D-isomer_2_OHA_DH_cat_dom"/>
</dbReference>
<dbReference type="InterPro" id="IPR029753">
    <property type="entry name" value="D-isomer_DH_CS"/>
</dbReference>
<gene>
    <name evidence="7" type="ORF">QOZ84_08400</name>
</gene>
<keyword evidence="8" id="KW-1185">Reference proteome</keyword>
<dbReference type="InterPro" id="IPR006140">
    <property type="entry name" value="D-isomer_DH_NAD-bd"/>
</dbReference>
<protein>
    <submittedName>
        <fullName evidence="7">Phosphoglycerate dehydrogenase</fullName>
    </submittedName>
</protein>
<dbReference type="CDD" id="cd12155">
    <property type="entry name" value="PGDH_1"/>
    <property type="match status" value="1"/>
</dbReference>
<evidence type="ECO:0000256" key="1">
    <source>
        <dbReference type="ARBA" id="ARBA00005854"/>
    </source>
</evidence>
<feature type="domain" description="D-isomer specific 2-hydroxyacid dehydrogenase NAD-binding" evidence="6">
    <location>
        <begin position="102"/>
        <end position="273"/>
    </location>
</feature>
<dbReference type="Gene3D" id="3.40.50.720">
    <property type="entry name" value="NAD(P)-binding Rossmann-like Domain"/>
    <property type="match status" value="2"/>
</dbReference>
<comment type="similarity">
    <text evidence="1 4">Belongs to the D-isomer specific 2-hydroxyacid dehydrogenase family.</text>
</comment>
<sequence>MKVLFTMNYGEDKFQKIRDLGYEVTYYHENKVSNNDDTDDSDILVTYNPFNTLDISKMSKLKYIQTTSVGVDQIPKEKLLGKDILIANNKGGYSVPISEWIVMYILQIYKNSKKFYEQQQNKKWKMNFEMTEMTGKKIGFIGTGTIATQGAKRLKAFGVEIWGVNTNGSDREYFDKCFSTLEMNTVFKECDVVICTIPATKETIGIINKDKFNIMKDKSVFINVGRGNILNEEDLVSCINKFRGVALDVFQNEPLSEDNKLWSFDNVTVTPHNSWVSDKNNERNFDMIYNNLKKYINKESINNVMDIYKGY</sequence>